<gene>
    <name evidence="1" type="ORF">IWW38_001866</name>
</gene>
<dbReference type="EMBL" id="JANBVB010000155">
    <property type="protein sequence ID" value="KAJ2896953.1"/>
    <property type="molecule type" value="Genomic_DNA"/>
</dbReference>
<comment type="caution">
    <text evidence="1">The sequence shown here is derived from an EMBL/GenBank/DDBJ whole genome shotgun (WGS) entry which is preliminary data.</text>
</comment>
<keyword evidence="2" id="KW-1185">Reference proteome</keyword>
<organism evidence="1 2">
    <name type="scientific">Coemansia aciculifera</name>
    <dbReference type="NCBI Taxonomy" id="417176"/>
    <lineage>
        <taxon>Eukaryota</taxon>
        <taxon>Fungi</taxon>
        <taxon>Fungi incertae sedis</taxon>
        <taxon>Zoopagomycota</taxon>
        <taxon>Kickxellomycotina</taxon>
        <taxon>Kickxellomycetes</taxon>
        <taxon>Kickxellales</taxon>
        <taxon>Kickxellaceae</taxon>
        <taxon>Coemansia</taxon>
    </lineage>
</organism>
<name>A0ACC1M5Z8_9FUNG</name>
<reference evidence="1" key="1">
    <citation type="submission" date="2022-07" db="EMBL/GenBank/DDBJ databases">
        <title>Phylogenomic reconstructions and comparative analyses of Kickxellomycotina fungi.</title>
        <authorList>
            <person name="Reynolds N.K."/>
            <person name="Stajich J.E."/>
            <person name="Barry K."/>
            <person name="Grigoriev I.V."/>
            <person name="Crous P."/>
            <person name="Smith M.E."/>
        </authorList>
    </citation>
    <scope>NUCLEOTIDE SEQUENCE</scope>
    <source>
        <strain evidence="1">CBS 190363</strain>
    </source>
</reference>
<evidence type="ECO:0000313" key="1">
    <source>
        <dbReference type="EMBL" id="KAJ2896953.1"/>
    </source>
</evidence>
<accession>A0ACC1M5Z8</accession>
<dbReference type="Proteomes" id="UP001139981">
    <property type="component" value="Unassembled WGS sequence"/>
</dbReference>
<feature type="non-terminal residue" evidence="1">
    <location>
        <position position="265"/>
    </location>
</feature>
<proteinExistence type="predicted"/>
<sequence length="265" mass="29097">MSMGLHHVPGLGESDNEPSTDNESSDDHESTDRESTDALNELLMQAMPSLCKIEFLGSADDEIYHGIPIDRLINEHLGGPKPLQVLRVVSNMHPALTSTHMADMSSVPIQLTRLDLNTSDGMDGGAALRLPPLLASSLVELRLGSVAANRIWEPFLPDTSAAAGSSRAGRLVFSSLKSLSLSFTKMCEIKSRFSSGIQYSIDDEDNDWYEEEDYDHIPPGGVDPDTPSSMPGHMISTRFGVPQFPMLHKLEIRRILRNVPQFLSL</sequence>
<evidence type="ECO:0000313" key="2">
    <source>
        <dbReference type="Proteomes" id="UP001139981"/>
    </source>
</evidence>
<protein>
    <submittedName>
        <fullName evidence="1">Uncharacterized protein</fullName>
    </submittedName>
</protein>